<name>A0ABX2VB61_9BACL</name>
<comment type="caution">
    <text evidence="2">The sequence shown here is derived from an EMBL/GenBank/DDBJ whole genome shotgun (WGS) entry which is preliminary data.</text>
</comment>
<evidence type="ECO:0000313" key="3">
    <source>
        <dbReference type="Proteomes" id="UP000078447"/>
    </source>
</evidence>
<keyword evidence="1" id="KW-1133">Transmembrane helix</keyword>
<evidence type="ECO:0000313" key="2">
    <source>
        <dbReference type="EMBL" id="OAN15457.1"/>
    </source>
</evidence>
<dbReference type="EMBL" id="LVVL01000001">
    <property type="protein sequence ID" value="OAN15457.1"/>
    <property type="molecule type" value="Genomic_DNA"/>
</dbReference>
<dbReference type="RefSeq" id="WP_028106292.1">
    <property type="nucleotide sequence ID" value="NZ_LVVL01000001.1"/>
</dbReference>
<feature type="transmembrane region" description="Helical" evidence="1">
    <location>
        <begin position="58"/>
        <end position="76"/>
    </location>
</feature>
<evidence type="ECO:0008006" key="4">
    <source>
        <dbReference type="Google" id="ProtNLM"/>
    </source>
</evidence>
<reference evidence="2 3" key="1">
    <citation type="submission" date="2016-03" db="EMBL/GenBank/DDBJ databases">
        <authorList>
            <person name="Cho S.-Y."/>
            <person name="Lim S."/>
            <person name="Kim H."/>
            <person name="Soh E.H."/>
            <person name="Moon J.S."/>
        </authorList>
    </citation>
    <scope>NUCLEOTIDE SEQUENCE [LARGE SCALE GENOMIC DNA]</scope>
    <source>
        <strain evidence="2 3">KCTC 3810</strain>
    </source>
</reference>
<keyword evidence="1" id="KW-0472">Membrane</keyword>
<feature type="transmembrane region" description="Helical" evidence="1">
    <location>
        <begin position="129"/>
        <end position="149"/>
    </location>
</feature>
<protein>
    <recommendedName>
        <fullName evidence="4">ABC-2 type transport system permease protein</fullName>
    </recommendedName>
</protein>
<organism evidence="2 3">
    <name type="scientific">Exiguobacterium undae</name>
    <dbReference type="NCBI Taxonomy" id="169177"/>
    <lineage>
        <taxon>Bacteria</taxon>
        <taxon>Bacillati</taxon>
        <taxon>Bacillota</taxon>
        <taxon>Bacilli</taxon>
        <taxon>Bacillales</taxon>
        <taxon>Bacillales Family XII. Incertae Sedis</taxon>
        <taxon>Exiguobacterium</taxon>
    </lineage>
</organism>
<keyword evidence="1" id="KW-0812">Transmembrane</keyword>
<feature type="transmembrane region" description="Helical" evidence="1">
    <location>
        <begin position="20"/>
        <end position="38"/>
    </location>
</feature>
<feature type="transmembrane region" description="Helical" evidence="1">
    <location>
        <begin position="204"/>
        <end position="222"/>
    </location>
</feature>
<dbReference type="Proteomes" id="UP000078447">
    <property type="component" value="Unassembled WGS sequence"/>
</dbReference>
<feature type="transmembrane region" description="Helical" evidence="1">
    <location>
        <begin position="161"/>
        <end position="184"/>
    </location>
</feature>
<accession>A0ABX2VB61</accession>
<sequence length="227" mass="26227">MLAILKNEFFHTFKSFKSVAIVLFFTLTSVVTASYLTSHPELLGNFDSQAAYTSSIKFLIFFFGFLFVFAVSHDIINREIDYQTIRLLVSKTSRFNIILGKFLGSFLFWIGAISISFLIVSLYARSWFLLDYLTVCTVLFFITCLNIFLSTWISRPSMTMFVGILLGILCPILGFWAAFSSNWYLLPFKYLLPYYYVVESNGYLVIPFVIGILFLAASYFMFNRRDL</sequence>
<feature type="transmembrane region" description="Helical" evidence="1">
    <location>
        <begin position="97"/>
        <end position="123"/>
    </location>
</feature>
<dbReference type="PANTHER" id="PTHR43471">
    <property type="entry name" value="ABC TRANSPORTER PERMEASE"/>
    <property type="match status" value="1"/>
</dbReference>
<keyword evidence="3" id="KW-1185">Reference proteome</keyword>
<proteinExistence type="predicted"/>
<gene>
    <name evidence="2" type="ORF">A3783_05855</name>
</gene>
<evidence type="ECO:0000256" key="1">
    <source>
        <dbReference type="SAM" id="Phobius"/>
    </source>
</evidence>